<evidence type="ECO:0000256" key="7">
    <source>
        <dbReference type="PROSITE-ProRule" id="PRU00042"/>
    </source>
</evidence>
<feature type="domain" description="C2H2-type" evidence="8">
    <location>
        <begin position="99"/>
        <end position="127"/>
    </location>
</feature>
<dbReference type="InParanoid" id="A0A1V9X619"/>
<comment type="similarity">
    <text evidence="6">Belongs to the snail C2H2-type zinc-finger protein family.</text>
</comment>
<comment type="caution">
    <text evidence="9">The sequence shown here is derived from an EMBL/GenBank/DDBJ whole genome shotgun (WGS) entry which is preliminary data.</text>
</comment>
<evidence type="ECO:0000256" key="1">
    <source>
        <dbReference type="ARBA" id="ARBA00022723"/>
    </source>
</evidence>
<dbReference type="AlphaFoldDB" id="A0A1V9X619"/>
<evidence type="ECO:0000313" key="10">
    <source>
        <dbReference type="Proteomes" id="UP000192247"/>
    </source>
</evidence>
<evidence type="ECO:0000313" key="9">
    <source>
        <dbReference type="EMBL" id="OQR68944.1"/>
    </source>
</evidence>
<dbReference type="Gene3D" id="3.30.160.60">
    <property type="entry name" value="Classic Zinc Finger"/>
    <property type="match status" value="1"/>
</dbReference>
<feature type="domain" description="C2H2-type" evidence="8">
    <location>
        <begin position="128"/>
        <end position="156"/>
    </location>
</feature>
<dbReference type="InterPro" id="IPR013087">
    <property type="entry name" value="Znf_C2H2_type"/>
</dbReference>
<proteinExistence type="inferred from homology"/>
<evidence type="ECO:0000256" key="2">
    <source>
        <dbReference type="ARBA" id="ARBA00022737"/>
    </source>
</evidence>
<dbReference type="GO" id="GO:0000981">
    <property type="term" value="F:DNA-binding transcription factor activity, RNA polymerase II-specific"/>
    <property type="evidence" value="ECO:0007669"/>
    <property type="project" value="TreeGrafter"/>
</dbReference>
<dbReference type="FunFam" id="3.30.160.60:FF:000446">
    <property type="entry name" value="Zinc finger protein"/>
    <property type="match status" value="1"/>
</dbReference>
<dbReference type="PROSITE" id="PS00028">
    <property type="entry name" value="ZINC_FINGER_C2H2_1"/>
    <property type="match status" value="2"/>
</dbReference>
<evidence type="ECO:0000256" key="5">
    <source>
        <dbReference type="ARBA" id="ARBA00023242"/>
    </source>
</evidence>
<keyword evidence="1" id="KW-0479">Metal-binding</keyword>
<dbReference type="GO" id="GO:0000978">
    <property type="term" value="F:RNA polymerase II cis-regulatory region sequence-specific DNA binding"/>
    <property type="evidence" value="ECO:0007669"/>
    <property type="project" value="TreeGrafter"/>
</dbReference>
<dbReference type="OrthoDB" id="1405595at2759"/>
<keyword evidence="2" id="KW-0677">Repeat</keyword>
<name>A0A1V9X619_9ACAR</name>
<evidence type="ECO:0000256" key="3">
    <source>
        <dbReference type="ARBA" id="ARBA00022771"/>
    </source>
</evidence>
<dbReference type="InterPro" id="IPR036236">
    <property type="entry name" value="Znf_C2H2_sf"/>
</dbReference>
<dbReference type="Proteomes" id="UP000192247">
    <property type="component" value="Unassembled WGS sequence"/>
</dbReference>
<dbReference type="SUPFAM" id="SSF57667">
    <property type="entry name" value="beta-beta-alpha zinc fingers"/>
    <property type="match status" value="1"/>
</dbReference>
<dbReference type="PANTHER" id="PTHR24388">
    <property type="entry name" value="ZINC FINGER PROTEIN"/>
    <property type="match status" value="1"/>
</dbReference>
<keyword evidence="5" id="KW-0539">Nucleus</keyword>
<dbReference type="GO" id="GO:0005634">
    <property type="term" value="C:nucleus"/>
    <property type="evidence" value="ECO:0007669"/>
    <property type="project" value="UniProtKB-ARBA"/>
</dbReference>
<gene>
    <name evidence="9" type="ORF">BIW11_04469</name>
</gene>
<protein>
    <submittedName>
        <fullName evidence="9">Zinc finger protein-like</fullName>
    </submittedName>
</protein>
<evidence type="ECO:0000256" key="4">
    <source>
        <dbReference type="ARBA" id="ARBA00022833"/>
    </source>
</evidence>
<keyword evidence="10" id="KW-1185">Reference proteome</keyword>
<sequence length="228" mass="24482">MPLLKVFPQFHAPGSGWQEKMSHFDGALAWSTALVVAGPKRDKPTDPPSSPGHQLVATDSSEWNQLTIEPLAMFASSPSGAGSSSTASLDGSTSGARRVQCALCSRWMSGKQALEGHIRSRHTGERPYRCQLCDRAFATTPALRLHEQRSHATDAGGRRAGRTACALRFHERESHGDPKAPGLPTGLDLSEQVKRRGPFTVDSRKQLGQTPRIGTSVAVCGCRDSGRA</sequence>
<dbReference type="STRING" id="418985.A0A1V9X619"/>
<keyword evidence="4" id="KW-0862">Zinc</keyword>
<dbReference type="EMBL" id="MNPL01022855">
    <property type="protein sequence ID" value="OQR68944.1"/>
    <property type="molecule type" value="Genomic_DNA"/>
</dbReference>
<dbReference type="InterPro" id="IPR050527">
    <property type="entry name" value="Snail/Krueppel_Znf"/>
</dbReference>
<dbReference type="GO" id="GO:0008270">
    <property type="term" value="F:zinc ion binding"/>
    <property type="evidence" value="ECO:0007669"/>
    <property type="project" value="UniProtKB-KW"/>
</dbReference>
<dbReference type="PROSITE" id="PS50157">
    <property type="entry name" value="ZINC_FINGER_C2H2_2"/>
    <property type="match status" value="2"/>
</dbReference>
<dbReference type="SMART" id="SM00355">
    <property type="entry name" value="ZnF_C2H2"/>
    <property type="match status" value="2"/>
</dbReference>
<dbReference type="PANTHER" id="PTHR24388:SF104">
    <property type="entry name" value="AT-RICH BINDING PROTEIN-RELATED"/>
    <property type="match status" value="1"/>
</dbReference>
<evidence type="ECO:0000259" key="8">
    <source>
        <dbReference type="PROSITE" id="PS50157"/>
    </source>
</evidence>
<keyword evidence="3 7" id="KW-0863">Zinc-finger</keyword>
<reference evidence="9 10" key="1">
    <citation type="journal article" date="2017" name="Gigascience">
        <title>Draft genome of the honey bee ectoparasitic mite, Tropilaelaps mercedesae, is shaped by the parasitic life history.</title>
        <authorList>
            <person name="Dong X."/>
            <person name="Armstrong S.D."/>
            <person name="Xia D."/>
            <person name="Makepeace B.L."/>
            <person name="Darby A.C."/>
            <person name="Kadowaki T."/>
        </authorList>
    </citation>
    <scope>NUCLEOTIDE SEQUENCE [LARGE SCALE GENOMIC DNA]</scope>
    <source>
        <strain evidence="9">Wuxi-XJTLU</strain>
    </source>
</reference>
<accession>A0A1V9X619</accession>
<evidence type="ECO:0000256" key="6">
    <source>
        <dbReference type="ARBA" id="ARBA00037948"/>
    </source>
</evidence>
<organism evidence="9 10">
    <name type="scientific">Tropilaelaps mercedesae</name>
    <dbReference type="NCBI Taxonomy" id="418985"/>
    <lineage>
        <taxon>Eukaryota</taxon>
        <taxon>Metazoa</taxon>
        <taxon>Ecdysozoa</taxon>
        <taxon>Arthropoda</taxon>
        <taxon>Chelicerata</taxon>
        <taxon>Arachnida</taxon>
        <taxon>Acari</taxon>
        <taxon>Parasitiformes</taxon>
        <taxon>Mesostigmata</taxon>
        <taxon>Gamasina</taxon>
        <taxon>Dermanyssoidea</taxon>
        <taxon>Laelapidae</taxon>
        <taxon>Tropilaelaps</taxon>
    </lineage>
</organism>